<protein>
    <submittedName>
        <fullName evidence="1">Uncharacterized protein</fullName>
    </submittedName>
</protein>
<organism evidence="1 2">
    <name type="scientific">Artomyces pyxidatus</name>
    <dbReference type="NCBI Taxonomy" id="48021"/>
    <lineage>
        <taxon>Eukaryota</taxon>
        <taxon>Fungi</taxon>
        <taxon>Dikarya</taxon>
        <taxon>Basidiomycota</taxon>
        <taxon>Agaricomycotina</taxon>
        <taxon>Agaricomycetes</taxon>
        <taxon>Russulales</taxon>
        <taxon>Auriscalpiaceae</taxon>
        <taxon>Artomyces</taxon>
    </lineage>
</organism>
<gene>
    <name evidence="1" type="ORF">BV25DRAFT_1256004</name>
</gene>
<dbReference type="EMBL" id="MU277191">
    <property type="protein sequence ID" value="KAI0066880.1"/>
    <property type="molecule type" value="Genomic_DNA"/>
</dbReference>
<keyword evidence="2" id="KW-1185">Reference proteome</keyword>
<accession>A0ACB8TET6</accession>
<proteinExistence type="predicted"/>
<reference evidence="1" key="2">
    <citation type="journal article" date="2022" name="New Phytol.">
        <title>Evolutionary transition to the ectomycorrhizal habit in the genomes of a hyperdiverse lineage of mushroom-forming fungi.</title>
        <authorList>
            <person name="Looney B."/>
            <person name="Miyauchi S."/>
            <person name="Morin E."/>
            <person name="Drula E."/>
            <person name="Courty P.E."/>
            <person name="Kohler A."/>
            <person name="Kuo A."/>
            <person name="LaButti K."/>
            <person name="Pangilinan J."/>
            <person name="Lipzen A."/>
            <person name="Riley R."/>
            <person name="Andreopoulos W."/>
            <person name="He G."/>
            <person name="Johnson J."/>
            <person name="Nolan M."/>
            <person name="Tritt A."/>
            <person name="Barry K.W."/>
            <person name="Grigoriev I.V."/>
            <person name="Nagy L.G."/>
            <person name="Hibbett D."/>
            <person name="Henrissat B."/>
            <person name="Matheny P.B."/>
            <person name="Labbe J."/>
            <person name="Martin F.M."/>
        </authorList>
    </citation>
    <scope>NUCLEOTIDE SEQUENCE</scope>
    <source>
        <strain evidence="1">HHB10654</strain>
    </source>
</reference>
<name>A0ACB8TET6_9AGAM</name>
<sequence>MLGMDVDGQSSVSAIVLILGVFQLSLWPLSRVGSGCLSEERRKRARPARPDTVADESDEQCDAQSSQILAKILPPWCSPTHLSWARALPELTS</sequence>
<evidence type="ECO:0000313" key="1">
    <source>
        <dbReference type="EMBL" id="KAI0066880.1"/>
    </source>
</evidence>
<dbReference type="Proteomes" id="UP000814140">
    <property type="component" value="Unassembled WGS sequence"/>
</dbReference>
<comment type="caution">
    <text evidence="1">The sequence shown here is derived from an EMBL/GenBank/DDBJ whole genome shotgun (WGS) entry which is preliminary data.</text>
</comment>
<reference evidence="1" key="1">
    <citation type="submission" date="2021-03" db="EMBL/GenBank/DDBJ databases">
        <authorList>
            <consortium name="DOE Joint Genome Institute"/>
            <person name="Ahrendt S."/>
            <person name="Looney B.P."/>
            <person name="Miyauchi S."/>
            <person name="Morin E."/>
            <person name="Drula E."/>
            <person name="Courty P.E."/>
            <person name="Chicoki N."/>
            <person name="Fauchery L."/>
            <person name="Kohler A."/>
            <person name="Kuo A."/>
            <person name="Labutti K."/>
            <person name="Pangilinan J."/>
            <person name="Lipzen A."/>
            <person name="Riley R."/>
            <person name="Andreopoulos W."/>
            <person name="He G."/>
            <person name="Johnson J."/>
            <person name="Barry K.W."/>
            <person name="Grigoriev I.V."/>
            <person name="Nagy L."/>
            <person name="Hibbett D."/>
            <person name="Henrissat B."/>
            <person name="Matheny P.B."/>
            <person name="Labbe J."/>
            <person name="Martin F."/>
        </authorList>
    </citation>
    <scope>NUCLEOTIDE SEQUENCE</scope>
    <source>
        <strain evidence="1">HHB10654</strain>
    </source>
</reference>
<evidence type="ECO:0000313" key="2">
    <source>
        <dbReference type="Proteomes" id="UP000814140"/>
    </source>
</evidence>